<feature type="compositionally biased region" description="Polar residues" evidence="1">
    <location>
        <begin position="398"/>
        <end position="411"/>
    </location>
</feature>
<dbReference type="PANTHER" id="PTHR13170:SF23">
    <property type="entry name" value="PROTEIN O-GLCNACASE-LIKE"/>
    <property type="match status" value="1"/>
</dbReference>
<organism evidence="3 4">
    <name type="scientific">Alligator sinensis</name>
    <name type="common">Chinese alligator</name>
    <dbReference type="NCBI Taxonomy" id="38654"/>
    <lineage>
        <taxon>Eukaryota</taxon>
        <taxon>Metazoa</taxon>
        <taxon>Chordata</taxon>
        <taxon>Craniata</taxon>
        <taxon>Vertebrata</taxon>
        <taxon>Euteleostomi</taxon>
        <taxon>Archelosauria</taxon>
        <taxon>Archosauria</taxon>
        <taxon>Crocodylia</taxon>
        <taxon>Alligatoridae</taxon>
        <taxon>Alligatorinae</taxon>
        <taxon>Alligator</taxon>
    </lineage>
</organism>
<name>A0A3Q0FK67_ALLSI</name>
<accession>A0A3Q0FK67</accession>
<sequence length="897" mass="97060">MEQRKLLFQWLKRWGLNCYMYAPKDELKHRLLWREPYTEHEAAQLASLIAAAREQGVELVFALSAGQDMVFSSASDRLLLQRKLRQVAAAGCSSFALLFDDVDPGLCQADRAVFPSLAQAQASVANEAYRALGQPPVFLFCPTEYCSALCSPSPSRSRYLLSLGQELLPGIGIIWTGPKVVSRELSPVLLEEVEGVLGRSPVIWDNLYANDYDCRRVFLGPFTGRPPGLMSRLRGLLLNPNGELQANYVPLHTLGTWLRCSRRGHGVHTEEDAAAETQEEPSYSPQEALDQALCGWVGEIRQQVPDPAGSPEEMVSEPEPGPSSESRSHPKPLSAAAGSREPAPAPGLHSKSRVLEGAAEPGDSNTGQDGAAPMGRDEDMAPEAPVPPPAAQVPTTPGLSTPRGTVANAQWSPPVPVADSTDDADPAPARASTANSCRSPPVPVANGASASLDPALPVAHVIDAIQSAAVLMADGVSTKLSPVLPLANGTGTGSEPRWAQAESSPAKGLGLEEVRLLVELFYLPYEHGAQAAQLLQHFRWLQANRRGPRAPGRASDADLEEQWQRRAQAFQQLCSRICHLHGRFVSCTSRALRYDLHRYLWDLRTVVLAARAFALWLDGRILADPDPQGMWRSCFRWCQSSAAALALAGDAEPWVRRGGLSGELQALLPVGNSCELFHYPPPLVPSSQHYTLRPLLPQDQDELYRLSTGTGMRLACLLYWDMPGGCCALALADRLLGSFLRLSPKYTFVLEDTAGPCGYAAGTLHAQRFLQLREHIWLPTMRLKYPRAPDSAAAQGAVGEALMSFQAEPLAVPPAVLQRFPSLVQLGTAPRALDPGAARSLAIALLSALRANGSRGVFCEVSAAHHHQLHFYGKLGFVTLPGGRAHGPRTQLLGRLL</sequence>
<dbReference type="STRING" id="38654.A0A3Q0FK67"/>
<feature type="region of interest" description="Disordered" evidence="1">
    <location>
        <begin position="302"/>
        <end position="442"/>
    </location>
</feature>
<proteinExistence type="predicted"/>
<keyword evidence="3" id="KW-1185">Reference proteome</keyword>
<protein>
    <submittedName>
        <fullName evidence="4">Protein O-GlcNAcase-like</fullName>
    </submittedName>
</protein>
<dbReference type="Gene3D" id="1.20.58.240">
    <property type="entry name" value="STAT, domain 1"/>
    <property type="match status" value="1"/>
</dbReference>
<dbReference type="PANTHER" id="PTHR13170">
    <property type="entry name" value="O-GLCNACASE"/>
    <property type="match status" value="1"/>
</dbReference>
<dbReference type="InterPro" id="IPR016181">
    <property type="entry name" value="Acyl_CoA_acyltransferase"/>
</dbReference>
<evidence type="ECO:0000313" key="3">
    <source>
        <dbReference type="Proteomes" id="UP000189705"/>
    </source>
</evidence>
<evidence type="ECO:0000256" key="1">
    <source>
        <dbReference type="SAM" id="MobiDB-lite"/>
    </source>
</evidence>
<evidence type="ECO:0000313" key="4">
    <source>
        <dbReference type="RefSeq" id="XP_025047694.1"/>
    </source>
</evidence>
<dbReference type="Gene3D" id="3.40.630.30">
    <property type="match status" value="1"/>
</dbReference>
<dbReference type="InterPro" id="IPR011496">
    <property type="entry name" value="O-GlcNAcase_cat"/>
</dbReference>
<gene>
    <name evidence="4" type="primary">LOC102378650</name>
</gene>
<dbReference type="Proteomes" id="UP000189705">
    <property type="component" value="Unplaced"/>
</dbReference>
<dbReference type="InterPro" id="IPR051822">
    <property type="entry name" value="Glycosyl_Hydrolase_84"/>
</dbReference>
<dbReference type="InParanoid" id="A0A3Q0FK67"/>
<dbReference type="KEGG" id="asn:102378650"/>
<dbReference type="RefSeq" id="XP_025047694.1">
    <property type="nucleotide sequence ID" value="XM_025191909.1"/>
</dbReference>
<dbReference type="SUPFAM" id="SSF51445">
    <property type="entry name" value="(Trans)glycosidases"/>
    <property type="match status" value="1"/>
</dbReference>
<dbReference type="PROSITE" id="PS52009">
    <property type="entry name" value="GH84"/>
    <property type="match status" value="1"/>
</dbReference>
<evidence type="ECO:0000259" key="2">
    <source>
        <dbReference type="PROSITE" id="PS52009"/>
    </source>
</evidence>
<dbReference type="Pfam" id="PF07555">
    <property type="entry name" value="NAGidase"/>
    <property type="match status" value="1"/>
</dbReference>
<dbReference type="GeneID" id="102378650"/>
<feature type="domain" description="GH84" evidence="2">
    <location>
        <begin position="1"/>
        <end position="262"/>
    </location>
</feature>
<dbReference type="AlphaFoldDB" id="A0A3Q0FK67"/>
<dbReference type="InterPro" id="IPR017853">
    <property type="entry name" value="GH"/>
</dbReference>
<dbReference type="GO" id="GO:0009100">
    <property type="term" value="P:glycoprotein metabolic process"/>
    <property type="evidence" value="ECO:0007669"/>
    <property type="project" value="TreeGrafter"/>
</dbReference>
<feature type="region of interest" description="Disordered" evidence="1">
    <location>
        <begin position="268"/>
        <end position="288"/>
    </location>
</feature>
<dbReference type="GO" id="GO:0016231">
    <property type="term" value="F:beta-N-acetylglucosaminidase activity"/>
    <property type="evidence" value="ECO:0007669"/>
    <property type="project" value="TreeGrafter"/>
</dbReference>
<reference evidence="4" key="1">
    <citation type="submission" date="2025-08" db="UniProtKB">
        <authorList>
            <consortium name="RefSeq"/>
        </authorList>
    </citation>
    <scope>IDENTIFICATION</scope>
</reference>
<dbReference type="Gene3D" id="3.20.20.80">
    <property type="entry name" value="Glycosidases"/>
    <property type="match status" value="1"/>
</dbReference>
<dbReference type="SUPFAM" id="SSF55729">
    <property type="entry name" value="Acyl-CoA N-acyltransferases (Nat)"/>
    <property type="match status" value="1"/>
</dbReference>